<dbReference type="Proteomes" id="UP001162480">
    <property type="component" value="Chromosome 20"/>
</dbReference>
<dbReference type="AlphaFoldDB" id="A0AA36FHR9"/>
<accession>A0AA36FHR9</accession>
<evidence type="ECO:0000313" key="2">
    <source>
        <dbReference type="Proteomes" id="UP001162480"/>
    </source>
</evidence>
<name>A0AA36FHR9_OCTVU</name>
<proteinExistence type="predicted"/>
<organism evidence="1 2">
    <name type="scientific">Octopus vulgaris</name>
    <name type="common">Common octopus</name>
    <dbReference type="NCBI Taxonomy" id="6645"/>
    <lineage>
        <taxon>Eukaryota</taxon>
        <taxon>Metazoa</taxon>
        <taxon>Spiralia</taxon>
        <taxon>Lophotrochozoa</taxon>
        <taxon>Mollusca</taxon>
        <taxon>Cephalopoda</taxon>
        <taxon>Coleoidea</taxon>
        <taxon>Octopodiformes</taxon>
        <taxon>Octopoda</taxon>
        <taxon>Incirrata</taxon>
        <taxon>Octopodidae</taxon>
        <taxon>Octopus</taxon>
    </lineage>
</organism>
<keyword evidence="2" id="KW-1185">Reference proteome</keyword>
<dbReference type="EMBL" id="OX597833">
    <property type="protein sequence ID" value="CAI9737569.1"/>
    <property type="molecule type" value="Genomic_DNA"/>
</dbReference>
<gene>
    <name evidence="1" type="ORF">OCTVUL_1B001104</name>
</gene>
<protein>
    <submittedName>
        <fullName evidence="1">Uncharacterized protein</fullName>
    </submittedName>
</protein>
<reference evidence="1" key="1">
    <citation type="submission" date="2023-08" db="EMBL/GenBank/DDBJ databases">
        <authorList>
            <person name="Alioto T."/>
            <person name="Alioto T."/>
            <person name="Gomez Garrido J."/>
        </authorList>
    </citation>
    <scope>NUCLEOTIDE SEQUENCE</scope>
</reference>
<sequence>MATPVTVQMNLHPIMNWDSDDIVEAFKKFKQKTQLAFKSFLKGTTADEKMDMFIKPRHLVAEHDFELDEGDVNATEVLQAKRIRTSFTWKYNTLYIQCTFVIINDGRVQKLKCVICGDVLAIKSQGTFKYKA</sequence>
<evidence type="ECO:0000313" key="1">
    <source>
        <dbReference type="EMBL" id="CAI9737569.1"/>
    </source>
</evidence>